<accession>A0A4Q0I5U6</accession>
<comment type="caution">
    <text evidence="3">The sequence shown here is derived from an EMBL/GenBank/DDBJ whole genome shotgun (WGS) entry which is preliminary data.</text>
</comment>
<feature type="signal peptide" evidence="2">
    <location>
        <begin position="1"/>
        <end position="32"/>
    </location>
</feature>
<keyword evidence="4" id="KW-1185">Reference proteome</keyword>
<name>A0A4Q0I5U6_9FIRM</name>
<keyword evidence="1" id="KW-1133">Transmembrane helix</keyword>
<feature type="transmembrane region" description="Helical" evidence="1">
    <location>
        <begin position="190"/>
        <end position="213"/>
    </location>
</feature>
<dbReference type="RefSeq" id="WP_128705817.1">
    <property type="nucleotide sequence ID" value="NZ_RLII01000004.1"/>
</dbReference>
<reference evidence="4" key="1">
    <citation type="submission" date="2018-11" db="EMBL/GenBank/DDBJ databases">
        <title>Genome sequencing of a novel mesophilic and cellulolytic organism within the genus Hungateiclostridium.</title>
        <authorList>
            <person name="Rettenmaier R."/>
            <person name="Liebl W."/>
            <person name="Zverlov V."/>
        </authorList>
    </citation>
    <scope>NUCLEOTIDE SEQUENCE [LARGE SCALE GENOMIC DNA]</scope>
    <source>
        <strain evidence="4">N2K1</strain>
    </source>
</reference>
<gene>
    <name evidence="3" type="primary">spoIIIAE</name>
    <name evidence="3" type="ORF">EFD62_05015</name>
</gene>
<dbReference type="InterPro" id="IPR014194">
    <property type="entry name" value="Spore_III_AE"/>
</dbReference>
<dbReference type="EMBL" id="RLII01000004">
    <property type="protein sequence ID" value="RXE59680.1"/>
    <property type="molecule type" value="Genomic_DNA"/>
</dbReference>
<evidence type="ECO:0000313" key="3">
    <source>
        <dbReference type="EMBL" id="RXE59680.1"/>
    </source>
</evidence>
<feature type="transmembrane region" description="Helical" evidence="1">
    <location>
        <begin position="263"/>
        <end position="284"/>
    </location>
</feature>
<keyword evidence="2" id="KW-0732">Signal</keyword>
<dbReference type="Pfam" id="PF09546">
    <property type="entry name" value="Spore_III_AE"/>
    <property type="match status" value="1"/>
</dbReference>
<feature type="transmembrane region" description="Helical" evidence="1">
    <location>
        <begin position="379"/>
        <end position="401"/>
    </location>
</feature>
<protein>
    <submittedName>
        <fullName evidence="3">Stage III sporulation protein AE</fullName>
    </submittedName>
</protein>
<organism evidence="3 4">
    <name type="scientific">Acetivibrio mesophilus</name>
    <dbReference type="NCBI Taxonomy" id="2487273"/>
    <lineage>
        <taxon>Bacteria</taxon>
        <taxon>Bacillati</taxon>
        <taxon>Bacillota</taxon>
        <taxon>Clostridia</taxon>
        <taxon>Eubacteriales</taxon>
        <taxon>Oscillospiraceae</taxon>
        <taxon>Acetivibrio</taxon>
    </lineage>
</organism>
<proteinExistence type="predicted"/>
<dbReference type="NCBIfam" id="TIGR02829">
    <property type="entry name" value="spore_III_AE"/>
    <property type="match status" value="1"/>
</dbReference>
<sequence>MKNKRYYTKCILLFILFIVLTCAYSNPLPVYANNEGEVNVQDENIEDRIIDEQIEMDEIGSIEKELQKYKDENIDEIMPGYDPEKIIRDVAKGRFEFDVPNTANRILGYLFEEIYLNMDILIKLIVLVALCAVLNNLQTSFLNKGVGELAFYVCYIVLVSILLISFSSVVKAGTEIIDRMVNFMYSSIPVLITLIISSGNISSGGVLQPVLIMIVQVSATIIKNLLIPLIILSTVISIVDNISDKVQISRLAGFLKHVTQWTLGLILTLFVAIVSIQGSLGAVVDGVTSKTAKFAISAFIPVAGKYLADAADAVIGCTLLIKNAVGVAIMIGIIVICLLPLVKMLAIILLYRMTCVLLEPLAEGRIIKCISDVTNSMTYILGIAASVAFMFLITVTALILASNISTMIR</sequence>
<evidence type="ECO:0000256" key="2">
    <source>
        <dbReference type="SAM" id="SignalP"/>
    </source>
</evidence>
<keyword evidence="1" id="KW-0472">Membrane</keyword>
<dbReference type="AlphaFoldDB" id="A0A4Q0I5U6"/>
<keyword evidence="1" id="KW-0812">Transmembrane</keyword>
<feature type="chain" id="PRO_5020358025" evidence="2">
    <location>
        <begin position="33"/>
        <end position="409"/>
    </location>
</feature>
<dbReference type="Proteomes" id="UP000289166">
    <property type="component" value="Unassembled WGS sequence"/>
</dbReference>
<feature type="transmembrane region" description="Helical" evidence="1">
    <location>
        <begin position="149"/>
        <end position="170"/>
    </location>
</feature>
<evidence type="ECO:0000313" key="4">
    <source>
        <dbReference type="Proteomes" id="UP000289166"/>
    </source>
</evidence>
<feature type="transmembrane region" description="Helical" evidence="1">
    <location>
        <begin position="225"/>
        <end position="243"/>
    </location>
</feature>
<feature type="transmembrane region" description="Helical" evidence="1">
    <location>
        <begin position="327"/>
        <end position="351"/>
    </location>
</feature>
<dbReference type="OrthoDB" id="1706761at2"/>
<feature type="transmembrane region" description="Helical" evidence="1">
    <location>
        <begin position="120"/>
        <end position="137"/>
    </location>
</feature>
<evidence type="ECO:0000256" key="1">
    <source>
        <dbReference type="SAM" id="Phobius"/>
    </source>
</evidence>